<accession>T1KYM6</accession>
<dbReference type="Proteomes" id="UP000015104">
    <property type="component" value="Unassembled WGS sequence"/>
</dbReference>
<name>T1KYM6_TETUR</name>
<dbReference type="EnsemblMetazoa" id="tetur27g01230.1">
    <property type="protein sequence ID" value="tetur27g01230.1"/>
    <property type="gene ID" value="tetur27g01230"/>
</dbReference>
<feature type="transmembrane region" description="Helical" evidence="1">
    <location>
        <begin position="312"/>
        <end position="335"/>
    </location>
</feature>
<reference evidence="2" key="2">
    <citation type="submission" date="2015-06" db="UniProtKB">
        <authorList>
            <consortium name="EnsemblMetazoa"/>
        </authorList>
    </citation>
    <scope>IDENTIFICATION</scope>
</reference>
<protein>
    <submittedName>
        <fullName evidence="2">Uncharacterized protein</fullName>
    </submittedName>
</protein>
<reference evidence="3" key="1">
    <citation type="submission" date="2011-08" db="EMBL/GenBank/DDBJ databases">
        <authorList>
            <person name="Rombauts S."/>
        </authorList>
    </citation>
    <scope>NUCLEOTIDE SEQUENCE</scope>
    <source>
        <strain evidence="3">London</strain>
    </source>
</reference>
<feature type="transmembrane region" description="Helical" evidence="1">
    <location>
        <begin position="246"/>
        <end position="265"/>
    </location>
</feature>
<feature type="transmembrane region" description="Helical" evidence="1">
    <location>
        <begin position="156"/>
        <end position="175"/>
    </location>
</feature>
<organism evidence="2 3">
    <name type="scientific">Tetranychus urticae</name>
    <name type="common">Two-spotted spider mite</name>
    <dbReference type="NCBI Taxonomy" id="32264"/>
    <lineage>
        <taxon>Eukaryota</taxon>
        <taxon>Metazoa</taxon>
        <taxon>Ecdysozoa</taxon>
        <taxon>Arthropoda</taxon>
        <taxon>Chelicerata</taxon>
        <taxon>Arachnida</taxon>
        <taxon>Acari</taxon>
        <taxon>Acariformes</taxon>
        <taxon>Trombidiformes</taxon>
        <taxon>Prostigmata</taxon>
        <taxon>Eleutherengona</taxon>
        <taxon>Raphignathae</taxon>
        <taxon>Tetranychoidea</taxon>
        <taxon>Tetranychidae</taxon>
        <taxon>Tetranychus</taxon>
    </lineage>
</organism>
<feature type="transmembrane region" description="Helical" evidence="1">
    <location>
        <begin position="341"/>
        <end position="364"/>
    </location>
</feature>
<evidence type="ECO:0000313" key="3">
    <source>
        <dbReference type="Proteomes" id="UP000015104"/>
    </source>
</evidence>
<dbReference type="HOGENOM" id="CLU_618696_0_0_1"/>
<keyword evidence="1" id="KW-0472">Membrane</keyword>
<proteinExistence type="predicted"/>
<feature type="transmembrane region" description="Helical" evidence="1">
    <location>
        <begin position="127"/>
        <end position="144"/>
    </location>
</feature>
<dbReference type="EMBL" id="CAEY01000714">
    <property type="status" value="NOT_ANNOTATED_CDS"/>
    <property type="molecule type" value="Genomic_DNA"/>
</dbReference>
<keyword evidence="1" id="KW-1133">Transmembrane helix</keyword>
<evidence type="ECO:0000256" key="1">
    <source>
        <dbReference type="SAM" id="Phobius"/>
    </source>
</evidence>
<sequence length="443" mass="50848">MLRLNQIERVKMFFNRFNRLISFLISHLKNVITHLISNNLNDQSIIKTMLKCEKSALKFVGTINGYSTGSPPQKQLLKHKLLKGLVLIVLIRATFLVLIPSTPDCELCNTISLFLGDNTSCFPKRNLLAIMLLLAVICLSMMFTDCHRPFEKSTVSFFHIFTIIMSTSSISNHLLDINLHSSQFQLRLLLKSMALFQTTCYMLSSGYVIFFFNGSFKCLPGQYLSLQTFCQIFWVVMNSIATTTSIFSSIWFYFHALIYFLYILLRLKELILIEDSTQTNIASSRVYRINWIAKCNAIFNNIESGNREIRSMALTTFSSLALFINFTLFVCFIVGVDDPMVRWPILIPVTLSLIGIIIFVRILVVDANNKIDRLTLIIYRLARNSTKLTVKIKSLTTIDRLTTKPIGFYIGETFRIESLVLLKIIFENITIFLLLIDAFKKQT</sequence>
<dbReference type="AlphaFoldDB" id="T1KYM6"/>
<evidence type="ECO:0000313" key="2">
    <source>
        <dbReference type="EnsemblMetazoa" id="tetur27g01230.1"/>
    </source>
</evidence>
<keyword evidence="1" id="KW-0812">Transmembrane</keyword>
<feature type="transmembrane region" description="Helical" evidence="1">
    <location>
        <begin position="195"/>
        <end position="216"/>
    </location>
</feature>
<keyword evidence="3" id="KW-1185">Reference proteome</keyword>
<feature type="transmembrane region" description="Helical" evidence="1">
    <location>
        <begin position="420"/>
        <end position="439"/>
    </location>
</feature>